<evidence type="ECO:0008006" key="3">
    <source>
        <dbReference type="Google" id="ProtNLM"/>
    </source>
</evidence>
<accession>A0A450ZYU3</accession>
<gene>
    <name evidence="2" type="ORF">BECKTUN1418E_GA0071001_11543</name>
    <name evidence="1" type="ORF">BECKTUN1418F_GA0071002_11593</name>
</gene>
<protein>
    <recommendedName>
        <fullName evidence="3">Lipoprotein</fullName>
    </recommendedName>
</protein>
<sequence>MKALSVLVIGFVLSGCANLYSIFRNVDLDRQSVIIDIKQRAIISSEDPYSGKRRICAEPSPDSLSAYEGKGSASVNGPDKMINVNGNVELNEKATTVGERSQTIQLLRDSAYRICEAYINGAIDEFEYQQFLRKYQKNAVSLLAIEQLSKSMLIAKSGTTAESKTLSDAKIFTDAIQRLVGLSTVDESIETSCWGYLSRISSSKVDEGTELKEPCLSYLKAFMEDDMEDIRKY</sequence>
<dbReference type="PROSITE" id="PS51257">
    <property type="entry name" value="PROKAR_LIPOPROTEIN"/>
    <property type="match status" value="1"/>
</dbReference>
<dbReference type="AlphaFoldDB" id="A0A450ZYU3"/>
<evidence type="ECO:0000313" key="2">
    <source>
        <dbReference type="EMBL" id="VFK67549.1"/>
    </source>
</evidence>
<name>A0A450ZYU3_9GAMM</name>
<organism evidence="1">
    <name type="scientific">Candidatus Kentrum sp. TUN</name>
    <dbReference type="NCBI Taxonomy" id="2126343"/>
    <lineage>
        <taxon>Bacteria</taxon>
        <taxon>Pseudomonadati</taxon>
        <taxon>Pseudomonadota</taxon>
        <taxon>Gammaproteobacteria</taxon>
        <taxon>Candidatus Kentrum</taxon>
    </lineage>
</organism>
<dbReference type="EMBL" id="CAADFV010000154">
    <property type="protein sequence ID" value="VFK67549.1"/>
    <property type="molecule type" value="Genomic_DNA"/>
</dbReference>
<dbReference type="EMBL" id="CAADFY010000159">
    <property type="protein sequence ID" value="VFK58960.1"/>
    <property type="molecule type" value="Genomic_DNA"/>
</dbReference>
<evidence type="ECO:0000313" key="1">
    <source>
        <dbReference type="EMBL" id="VFK58960.1"/>
    </source>
</evidence>
<reference evidence="1" key="1">
    <citation type="submission" date="2019-02" db="EMBL/GenBank/DDBJ databases">
        <authorList>
            <person name="Gruber-Vodicka R. H."/>
            <person name="Seah K. B. B."/>
        </authorList>
    </citation>
    <scope>NUCLEOTIDE SEQUENCE</scope>
    <source>
        <strain evidence="2">BECK_BY2</strain>
        <strain evidence="1">BECK_BY3</strain>
    </source>
</reference>
<proteinExistence type="predicted"/>